<dbReference type="Pfam" id="PF14664">
    <property type="entry name" value="RICTOR_N"/>
    <property type="match status" value="2"/>
</dbReference>
<dbReference type="InterPro" id="IPR011989">
    <property type="entry name" value="ARM-like"/>
</dbReference>
<dbReference type="Proteomes" id="UP001235939">
    <property type="component" value="Chromosome 10"/>
</dbReference>
<evidence type="ECO:0000313" key="4">
    <source>
        <dbReference type="Proteomes" id="UP001235939"/>
    </source>
</evidence>
<dbReference type="Gene3D" id="1.25.10.10">
    <property type="entry name" value="Leucine-rich Repeat Variant"/>
    <property type="match status" value="1"/>
</dbReference>
<evidence type="ECO:0000259" key="2">
    <source>
        <dbReference type="SMART" id="SM01308"/>
    </source>
</evidence>
<protein>
    <submittedName>
        <fullName evidence="3">RICTOR</fullName>
    </submittedName>
</protein>
<dbReference type="PANTHER" id="PTHR13298">
    <property type="entry name" value="CYTOSOLIC REGULATOR PIANISSIMO"/>
    <property type="match status" value="1"/>
</dbReference>
<feature type="domain" description="Rapamycin-insensitive companion of mTOR N-terminal" evidence="2">
    <location>
        <begin position="54"/>
        <end position="448"/>
    </location>
</feature>
<gene>
    <name evidence="3" type="ORF">LAZ67_10001525</name>
</gene>
<dbReference type="EMBL" id="CP092872">
    <property type="protein sequence ID" value="UYV73015.1"/>
    <property type="molecule type" value="Genomic_DNA"/>
</dbReference>
<dbReference type="InterPro" id="IPR028267">
    <property type="entry name" value="Pianissimo_N"/>
</dbReference>
<dbReference type="InterPro" id="IPR028268">
    <property type="entry name" value="Pianissimo_fam"/>
</dbReference>
<comment type="similarity">
    <text evidence="1">Belongs to the RICTOR family.</text>
</comment>
<sequence>MDNLEEIEDGLNEDCSHFSVHKIVSETLGYRKVSARRVDKWLKEAAGEWYNTGITKLVDRMKKVIEHQGDYKQDNEKNVKINGRAWLLSLQVPLFHEAVELRAGALRALRHLAQLEPGPVSTAVADRQLGLLLARSLDVALENRLERVHALRLVRVLLSVGHLPPGLVRCLVAIARDGSAEKDLMVAGCLACLCELGVVNPSLFISCGALNAVLRNVLECYQPQLSEALVGVVLSLLNQPATRVAIKSSSALEQLVAPLTDLNFRFSAETADHNFMEERESRLTASRLALVAILRSWPDGSGPTKSIPILSKGKLAGGMGCSSPEGLISFCQPGSTCLPSLIHMLHLPYPDIRKTILEIFYDLFCFPTPPWTDSHAKALQSLDPSEKQSSWQIYEGFVAAEGKSLLPPVATNRPNLVNNYFSIVLLTLGQTGLLEVGQELQPLPESLPAHYQEFQRELEAIAL</sequence>
<organism evidence="3 4">
    <name type="scientific">Cordylochernes scorpioides</name>
    <dbReference type="NCBI Taxonomy" id="51811"/>
    <lineage>
        <taxon>Eukaryota</taxon>
        <taxon>Metazoa</taxon>
        <taxon>Ecdysozoa</taxon>
        <taxon>Arthropoda</taxon>
        <taxon>Chelicerata</taxon>
        <taxon>Arachnida</taxon>
        <taxon>Pseudoscorpiones</taxon>
        <taxon>Cheliferoidea</taxon>
        <taxon>Chernetidae</taxon>
        <taxon>Cordylochernes</taxon>
    </lineage>
</organism>
<evidence type="ECO:0000256" key="1">
    <source>
        <dbReference type="ARBA" id="ARBA00008878"/>
    </source>
</evidence>
<dbReference type="PANTHER" id="PTHR13298:SF11">
    <property type="entry name" value="RAPAMYCIN-INSENSITIVE COMPANION OF MTOR"/>
    <property type="match status" value="1"/>
</dbReference>
<dbReference type="SMART" id="SM01308">
    <property type="entry name" value="RICTOR_N"/>
    <property type="match status" value="1"/>
</dbReference>
<name>A0ABY6KVW4_9ARAC</name>
<dbReference type="InterPro" id="IPR016024">
    <property type="entry name" value="ARM-type_fold"/>
</dbReference>
<keyword evidence="4" id="KW-1185">Reference proteome</keyword>
<proteinExistence type="inferred from homology"/>
<evidence type="ECO:0000313" key="3">
    <source>
        <dbReference type="EMBL" id="UYV73015.1"/>
    </source>
</evidence>
<dbReference type="SUPFAM" id="SSF48371">
    <property type="entry name" value="ARM repeat"/>
    <property type="match status" value="1"/>
</dbReference>
<reference evidence="3 4" key="1">
    <citation type="submission" date="2022-01" db="EMBL/GenBank/DDBJ databases">
        <title>A chromosomal length assembly of Cordylochernes scorpioides.</title>
        <authorList>
            <person name="Zeh D."/>
            <person name="Zeh J."/>
        </authorList>
    </citation>
    <scope>NUCLEOTIDE SEQUENCE [LARGE SCALE GENOMIC DNA]</scope>
    <source>
        <strain evidence="3">IN4F17</strain>
        <tissue evidence="3">Whole Body</tissue>
    </source>
</reference>
<accession>A0ABY6KVW4</accession>